<dbReference type="AlphaFoldDB" id="A0A077EL95"/>
<feature type="signal peptide" evidence="1">
    <location>
        <begin position="1"/>
        <end position="23"/>
    </location>
</feature>
<evidence type="ECO:0000313" key="2">
    <source>
        <dbReference type="EMBL" id="AIL47248.1"/>
    </source>
</evidence>
<proteinExistence type="predicted"/>
<dbReference type="Proteomes" id="UP000028933">
    <property type="component" value="Chromosome"/>
</dbReference>
<name>A0A077EL95_9FLAO</name>
<dbReference type="Pfam" id="PF14125">
    <property type="entry name" value="DUF4292"/>
    <property type="match status" value="1"/>
</dbReference>
<dbReference type="InterPro" id="IPR025634">
    <property type="entry name" value="DUF4292"/>
</dbReference>
<feature type="chain" id="PRO_5001718178" description="DUF4292 domain-containing protein" evidence="1">
    <location>
        <begin position="24"/>
        <end position="267"/>
    </location>
</feature>
<evidence type="ECO:0000256" key="1">
    <source>
        <dbReference type="SAM" id="SignalP"/>
    </source>
</evidence>
<evidence type="ECO:0008006" key="4">
    <source>
        <dbReference type="Google" id="ProtNLM"/>
    </source>
</evidence>
<gene>
    <name evidence="2" type="ORF">BD94_3473</name>
</gene>
<sequence length="267" mass="30000">MKNPILYILVAASLASCASRNIAKETAPKNTHESIKDNASFFSHIQQPSAFDAVKISSKINIENGKFIPQLNAVFYIENNKKVWANITALLGLTGARGVATPEGIKGYEKINRTYIDSDFTYLNNLLGVNFINYQALQNLLTGRTFVPVNDKDFTLTQNAQGYNLKSVKPQEVTVDGKVSSYNVSIDYDSGFRLNKVQINDAKSDNQLEINYSDWVSANNENFPKNVKIIIKNKKTDQILIENTTFDFSRMDTPYSVPSNYTKKEIK</sequence>
<organism evidence="2 3">
    <name type="scientific">Elizabethkingia anophelis NUHP1</name>
    <dbReference type="NCBI Taxonomy" id="1338011"/>
    <lineage>
        <taxon>Bacteria</taxon>
        <taxon>Pseudomonadati</taxon>
        <taxon>Bacteroidota</taxon>
        <taxon>Flavobacteriia</taxon>
        <taxon>Flavobacteriales</taxon>
        <taxon>Weeksellaceae</taxon>
        <taxon>Elizabethkingia</taxon>
    </lineage>
</organism>
<dbReference type="RefSeq" id="WP_021347042.1">
    <property type="nucleotide sequence ID" value="NZ_CP007547.1"/>
</dbReference>
<protein>
    <recommendedName>
        <fullName evidence="4">DUF4292 domain-containing protein</fullName>
    </recommendedName>
</protein>
<dbReference type="KEGG" id="eao:BD94_3473"/>
<reference evidence="2" key="1">
    <citation type="journal article" date="2013" name="Lancet">
        <title>First case of E anophelis outbreak in an intensive-care unit.</title>
        <authorList>
            <person name="Teo J."/>
            <person name="Tan S.Y."/>
            <person name="Tay M."/>
            <person name="Ding Y."/>
            <person name="Kjelleberg S."/>
            <person name="Givskov M."/>
            <person name="Lin R.T."/>
            <person name="Yang L."/>
        </authorList>
    </citation>
    <scope>NUCLEOTIDE SEQUENCE [LARGE SCALE GENOMIC DNA]</scope>
    <source>
        <strain evidence="2">NUHP1</strain>
    </source>
</reference>
<accession>A0A077EL95</accession>
<dbReference type="HOGENOM" id="CLU_079899_2_0_10"/>
<dbReference type="STRING" id="1338011.BD94_3473"/>
<dbReference type="eggNOG" id="COG2834">
    <property type="taxonomic scope" value="Bacteria"/>
</dbReference>
<evidence type="ECO:0000313" key="3">
    <source>
        <dbReference type="Proteomes" id="UP000028933"/>
    </source>
</evidence>
<dbReference type="PROSITE" id="PS51257">
    <property type="entry name" value="PROKAR_LIPOPROTEIN"/>
    <property type="match status" value="1"/>
</dbReference>
<reference evidence="2" key="2">
    <citation type="journal article" date="2015" name="Genome Biol. Evol.">
        <title>Complete Genome Sequence and Transcriptomic Analysis of the Novel Pathogen Elizabethkingia anophelis in Response to Oxidative Stress.</title>
        <authorList>
            <person name="Li Y."/>
            <person name="Liu Y."/>
            <person name="Chew S.C."/>
            <person name="Tay M."/>
            <person name="Salido M.M."/>
            <person name="Teo J."/>
            <person name="Lauro F.M."/>
            <person name="Givskov M."/>
            <person name="Yang L."/>
        </authorList>
    </citation>
    <scope>NUCLEOTIDE SEQUENCE</scope>
    <source>
        <strain evidence="2">NUHP1</strain>
    </source>
</reference>
<dbReference type="EMBL" id="CP007547">
    <property type="protein sequence ID" value="AIL47248.1"/>
    <property type="molecule type" value="Genomic_DNA"/>
</dbReference>
<keyword evidence="1" id="KW-0732">Signal</keyword>